<dbReference type="GO" id="GO:0005739">
    <property type="term" value="C:mitochondrion"/>
    <property type="evidence" value="ECO:0007669"/>
    <property type="project" value="UniProtKB-ARBA"/>
</dbReference>
<dbReference type="GO" id="GO:0004519">
    <property type="term" value="F:endonuclease activity"/>
    <property type="evidence" value="ECO:0007669"/>
    <property type="project" value="UniProtKB-KW"/>
</dbReference>
<dbReference type="Pfam" id="PF00961">
    <property type="entry name" value="LAGLIDADG_1"/>
    <property type="match status" value="1"/>
</dbReference>
<dbReference type="InterPro" id="IPR051289">
    <property type="entry name" value="LAGLIDADG_Endonuclease"/>
</dbReference>
<dbReference type="PANTHER" id="PTHR36181">
    <property type="entry name" value="INTRON-ENCODED ENDONUCLEASE AI3-RELATED"/>
    <property type="match status" value="1"/>
</dbReference>
<evidence type="ECO:0000259" key="1">
    <source>
        <dbReference type="Pfam" id="PF00961"/>
    </source>
</evidence>
<organism evidence="2">
    <name type="scientific">Candida neerlandica</name>
    <dbReference type="NCBI Taxonomy" id="148634"/>
    <lineage>
        <taxon>Eukaryota</taxon>
        <taxon>Fungi</taxon>
        <taxon>Dikarya</taxon>
        <taxon>Ascomycota</taxon>
        <taxon>Saccharomycotina</taxon>
        <taxon>Pichiomycetes</taxon>
        <taxon>Debaryomycetaceae</taxon>
        <taxon>Candida/Lodderomyces clade</taxon>
        <taxon>Candida</taxon>
    </lineage>
</organism>
<gene>
    <name evidence="2" type="primary">orf2</name>
</gene>
<protein>
    <submittedName>
        <fullName evidence="2">Putative LAGLIDADG endonuclease</fullName>
    </submittedName>
</protein>
<dbReference type="SUPFAM" id="SSF55608">
    <property type="entry name" value="Homing endonucleases"/>
    <property type="match status" value="1"/>
</dbReference>
<proteinExistence type="predicted"/>
<dbReference type="GeneID" id="6748795"/>
<name>B4Y549_9ASCO</name>
<sequence>MNTNPLDFENSYLAGLTDATGFFYANIERDQDSNNTKISLWLFICSEDRFFLNDIRKEFGGIVGRDRKNDQLYWYRSNDQSNPNLVDYFNKYSLHSRRYTQYLYWRDVHNMIMNDPFVYGSNFKSVTKLCNKLNDINIYSKWHKPK</sequence>
<reference evidence="2" key="1">
    <citation type="journal article" date="2008" name="Curr. Genet.">
        <title>Preparation of yeast mitochondrial DNA for direct sequence analysis.</title>
        <authorList>
            <person name="Valach M."/>
            <person name="Tomaska L."/>
            <person name="Nosek J."/>
        </authorList>
    </citation>
    <scope>NUCLEOTIDE SEQUENCE</scope>
    <source>
        <strain evidence="2">NRRL Y-27057</strain>
    </source>
</reference>
<keyword evidence="2" id="KW-0496">Mitochondrion</keyword>
<keyword evidence="2" id="KW-0378">Hydrolase</keyword>
<keyword evidence="2" id="KW-0540">Nuclease</keyword>
<dbReference type="RefSeq" id="YP_002122389.1">
    <property type="nucleotide sequence ID" value="NC_011133.1"/>
</dbReference>
<geneLocation type="mitochondrion" evidence="2"/>
<dbReference type="PANTHER" id="PTHR36181:SF3">
    <property type="entry name" value="INTRON-ENCODED DNA ENDONUCLEASE AI5 BETA"/>
    <property type="match status" value="1"/>
</dbReference>
<dbReference type="EMBL" id="EU334437">
    <property type="protein sequence ID" value="ABX89440.1"/>
    <property type="molecule type" value="Genomic_DNA"/>
</dbReference>
<evidence type="ECO:0000313" key="2">
    <source>
        <dbReference type="EMBL" id="ABX89440.1"/>
    </source>
</evidence>
<keyword evidence="2" id="KW-0255">Endonuclease</keyword>
<dbReference type="Gene3D" id="3.10.28.10">
    <property type="entry name" value="Homing endonucleases"/>
    <property type="match status" value="1"/>
</dbReference>
<accession>B4Y549</accession>
<dbReference type="InterPro" id="IPR004860">
    <property type="entry name" value="LAGLIDADG_dom"/>
</dbReference>
<dbReference type="AlphaFoldDB" id="B4Y549"/>
<feature type="domain" description="Homing endonuclease LAGLIDADG" evidence="1">
    <location>
        <begin position="13"/>
        <end position="109"/>
    </location>
</feature>
<dbReference type="InterPro" id="IPR027434">
    <property type="entry name" value="Homing_endonucl"/>
</dbReference>